<protein>
    <submittedName>
        <fullName evidence="1">Uncharacterized protein</fullName>
    </submittedName>
</protein>
<sequence length="175" mass="19119">MTRIGTWLREGGWPEATTRRMHVDLGYTTALFPRPAGRPDATLAQSLTTLPDGRLRMSTLGRVEGDRWIVLTAGYADDRPGRSGYEFLLRCKQDPAAAFRQLAEEAEPIGDPAAYRHPDNRRRDFHLLDRFPAGLVAAGDSLASCNPIYGQGMSSAAMHAACLAAHLVRASVTDP</sequence>
<name>A0ABV1XQ10_9ACTN</name>
<dbReference type="Proteomes" id="UP001486207">
    <property type="component" value="Unassembled WGS sequence"/>
</dbReference>
<accession>A0ABV1XQ10</accession>
<dbReference type="EMBL" id="JBEPFB010000005">
    <property type="protein sequence ID" value="MER7373667.1"/>
    <property type="molecule type" value="Genomic_DNA"/>
</dbReference>
<dbReference type="InterPro" id="IPR036188">
    <property type="entry name" value="FAD/NAD-bd_sf"/>
</dbReference>
<comment type="caution">
    <text evidence="1">The sequence shown here is derived from an EMBL/GenBank/DDBJ whole genome shotgun (WGS) entry which is preliminary data.</text>
</comment>
<proteinExistence type="predicted"/>
<dbReference type="SUPFAM" id="SSF51905">
    <property type="entry name" value="FAD/NAD(P)-binding domain"/>
    <property type="match status" value="1"/>
</dbReference>
<dbReference type="RefSeq" id="WP_190068050.1">
    <property type="nucleotide sequence ID" value="NZ_BNBM01000001.1"/>
</dbReference>
<gene>
    <name evidence="1" type="ORF">ABT384_13510</name>
</gene>
<evidence type="ECO:0000313" key="1">
    <source>
        <dbReference type="EMBL" id="MER7373667.1"/>
    </source>
</evidence>
<reference evidence="1 2" key="1">
    <citation type="submission" date="2024-06" db="EMBL/GenBank/DDBJ databases">
        <title>The Natural Products Discovery Center: Release of the First 8490 Sequenced Strains for Exploring Actinobacteria Biosynthetic Diversity.</title>
        <authorList>
            <person name="Kalkreuter E."/>
            <person name="Kautsar S.A."/>
            <person name="Yang D."/>
            <person name="Bader C.D."/>
            <person name="Teijaro C.N."/>
            <person name="Fluegel L."/>
            <person name="Davis C.M."/>
            <person name="Simpson J.R."/>
            <person name="Lauterbach L."/>
            <person name="Steele A.D."/>
            <person name="Gui C."/>
            <person name="Meng S."/>
            <person name="Li G."/>
            <person name="Viehrig K."/>
            <person name="Ye F."/>
            <person name="Su P."/>
            <person name="Kiefer A.F."/>
            <person name="Nichols A."/>
            <person name="Cepeda A.J."/>
            <person name="Yan W."/>
            <person name="Fan B."/>
            <person name="Jiang Y."/>
            <person name="Adhikari A."/>
            <person name="Zheng C.-J."/>
            <person name="Schuster L."/>
            <person name="Cowan T.M."/>
            <person name="Smanski M.J."/>
            <person name="Chevrette M.G."/>
            <person name="De Carvalho L.P.S."/>
            <person name="Shen B."/>
        </authorList>
    </citation>
    <scope>NUCLEOTIDE SEQUENCE [LARGE SCALE GENOMIC DNA]</scope>
    <source>
        <strain evidence="1 2">NPDC000155</strain>
    </source>
</reference>
<organism evidence="1 2">
    <name type="scientific">Streptomyces lanatus</name>
    <dbReference type="NCBI Taxonomy" id="66900"/>
    <lineage>
        <taxon>Bacteria</taxon>
        <taxon>Bacillati</taxon>
        <taxon>Actinomycetota</taxon>
        <taxon>Actinomycetes</taxon>
        <taxon>Kitasatosporales</taxon>
        <taxon>Streptomycetaceae</taxon>
        <taxon>Streptomyces</taxon>
    </lineage>
</organism>
<evidence type="ECO:0000313" key="2">
    <source>
        <dbReference type="Proteomes" id="UP001486207"/>
    </source>
</evidence>
<keyword evidence="2" id="KW-1185">Reference proteome</keyword>
<dbReference type="Gene3D" id="3.50.50.60">
    <property type="entry name" value="FAD/NAD(P)-binding domain"/>
    <property type="match status" value="1"/>
</dbReference>